<dbReference type="Gene3D" id="2.60.120.330">
    <property type="entry name" value="B-lactam Antibiotic, Isopenicillin N Synthase, Chain"/>
    <property type="match status" value="1"/>
</dbReference>
<protein>
    <recommendedName>
        <fullName evidence="3">Aspartyl/asparaginy/proline hydroxylase domain-containing protein</fullName>
    </recommendedName>
</protein>
<dbReference type="Proteomes" id="UP001165060">
    <property type="component" value="Unassembled WGS sequence"/>
</dbReference>
<dbReference type="EMBL" id="BRYB01000079">
    <property type="protein sequence ID" value="GMI22287.1"/>
    <property type="molecule type" value="Genomic_DNA"/>
</dbReference>
<reference evidence="4 5" key="1">
    <citation type="journal article" date="2023" name="Commun. Biol.">
        <title>Genome analysis of Parmales, the sister group of diatoms, reveals the evolutionary specialization of diatoms from phago-mixotrophs to photoautotrophs.</title>
        <authorList>
            <person name="Ban H."/>
            <person name="Sato S."/>
            <person name="Yoshikawa S."/>
            <person name="Yamada K."/>
            <person name="Nakamura Y."/>
            <person name="Ichinomiya M."/>
            <person name="Sato N."/>
            <person name="Blanc-Mathieu R."/>
            <person name="Endo H."/>
            <person name="Kuwata A."/>
            <person name="Ogata H."/>
        </authorList>
    </citation>
    <scope>NUCLEOTIDE SEQUENCE [LARGE SCALE GENOMIC DNA]</scope>
</reference>
<feature type="domain" description="Aspartyl/asparaginy/proline hydroxylase" evidence="3">
    <location>
        <begin position="175"/>
        <end position="262"/>
    </location>
</feature>
<dbReference type="SUPFAM" id="SSF51197">
    <property type="entry name" value="Clavaminate synthase-like"/>
    <property type="match status" value="1"/>
</dbReference>
<sequence>MPASRIQIAGCCVLAAAVAYTTVSMSNLPFVTPDSDGAVYDSEGLLDNPEKWRSGALGDASHASKLFSSGKEWVKNVVGVDSNADWHTPPSSWLPGKLNPHPGIDGEHESEDFHYLDLNMKRLEKFKPGVRSMIFIFCDQKGNKVFEFPWFEEYKPVLDPIVNHILDLYGLDLSYVNRLQLALMTPYAEIKQHVDKGDWVAMSHRIHVVVTVNPEVKFNVWADDDWGEVRIAKGDVWEINNLFRHKVSNEGPNERIHLIMDLGEVPHTGEDWVKLEKGDACDYKESLRSGRLACVSSLEEGWEQRL</sequence>
<evidence type="ECO:0000259" key="3">
    <source>
        <dbReference type="Pfam" id="PF05118"/>
    </source>
</evidence>
<keyword evidence="5" id="KW-1185">Reference proteome</keyword>
<comment type="similarity">
    <text evidence="1">Belongs to the aspartyl/asparaginyl beta-hydroxylase family.</text>
</comment>
<evidence type="ECO:0000256" key="1">
    <source>
        <dbReference type="ARBA" id="ARBA00007730"/>
    </source>
</evidence>
<feature type="signal peptide" evidence="2">
    <location>
        <begin position="1"/>
        <end position="19"/>
    </location>
</feature>
<evidence type="ECO:0000256" key="2">
    <source>
        <dbReference type="SAM" id="SignalP"/>
    </source>
</evidence>
<evidence type="ECO:0000313" key="5">
    <source>
        <dbReference type="Proteomes" id="UP001165060"/>
    </source>
</evidence>
<evidence type="ECO:0000313" key="4">
    <source>
        <dbReference type="EMBL" id="GMI22287.1"/>
    </source>
</evidence>
<comment type="caution">
    <text evidence="4">The sequence shown here is derived from an EMBL/GenBank/DDBJ whole genome shotgun (WGS) entry which is preliminary data.</text>
</comment>
<proteinExistence type="inferred from homology"/>
<dbReference type="Pfam" id="PF05118">
    <property type="entry name" value="Asp_Arg_Hydrox"/>
    <property type="match status" value="1"/>
</dbReference>
<accession>A0ABQ6M9Y6</accession>
<dbReference type="InterPro" id="IPR027443">
    <property type="entry name" value="IPNS-like_sf"/>
</dbReference>
<gene>
    <name evidence="4" type="ORF">TeGR_g10947</name>
</gene>
<organism evidence="4 5">
    <name type="scientific">Tetraparma gracilis</name>
    <dbReference type="NCBI Taxonomy" id="2962635"/>
    <lineage>
        <taxon>Eukaryota</taxon>
        <taxon>Sar</taxon>
        <taxon>Stramenopiles</taxon>
        <taxon>Ochrophyta</taxon>
        <taxon>Bolidophyceae</taxon>
        <taxon>Parmales</taxon>
        <taxon>Triparmaceae</taxon>
        <taxon>Tetraparma</taxon>
    </lineage>
</organism>
<name>A0ABQ6M9Y6_9STRA</name>
<feature type="chain" id="PRO_5045514453" description="Aspartyl/asparaginy/proline hydroxylase domain-containing protein" evidence="2">
    <location>
        <begin position="20"/>
        <end position="306"/>
    </location>
</feature>
<keyword evidence="2" id="KW-0732">Signal</keyword>
<dbReference type="InterPro" id="IPR007803">
    <property type="entry name" value="Asp/Arg/Pro-Hydrxlase"/>
</dbReference>